<evidence type="ECO:0000256" key="3">
    <source>
        <dbReference type="ARBA" id="ARBA00022737"/>
    </source>
</evidence>
<reference evidence="11" key="1">
    <citation type="submission" date="2025-08" db="UniProtKB">
        <authorList>
            <consortium name="RefSeq"/>
        </authorList>
    </citation>
    <scope>IDENTIFICATION</scope>
</reference>
<feature type="region of interest" description="Disordered" evidence="8">
    <location>
        <begin position="162"/>
        <end position="275"/>
    </location>
</feature>
<dbReference type="OrthoDB" id="4737882at2759"/>
<dbReference type="InterPro" id="IPR050527">
    <property type="entry name" value="Snail/Krueppel_Znf"/>
</dbReference>
<protein>
    <submittedName>
        <fullName evidence="11">Zinc finger protein 462</fullName>
    </submittedName>
</protein>
<evidence type="ECO:0000256" key="5">
    <source>
        <dbReference type="ARBA" id="ARBA00022833"/>
    </source>
</evidence>
<dbReference type="Pfam" id="PF00096">
    <property type="entry name" value="zf-C2H2"/>
    <property type="match status" value="1"/>
</dbReference>
<keyword evidence="3" id="KW-0677">Repeat</keyword>
<dbReference type="FunFam" id="3.30.160.60:FF:000655">
    <property type="entry name" value="Zinc finger protein 462"/>
    <property type="match status" value="1"/>
</dbReference>
<dbReference type="GO" id="GO:0000978">
    <property type="term" value="F:RNA polymerase II cis-regulatory region sequence-specific DNA binding"/>
    <property type="evidence" value="ECO:0007669"/>
    <property type="project" value="TreeGrafter"/>
</dbReference>
<evidence type="ECO:0000256" key="1">
    <source>
        <dbReference type="ARBA" id="ARBA00004123"/>
    </source>
</evidence>
<dbReference type="GO" id="GO:0008270">
    <property type="term" value="F:zinc ion binding"/>
    <property type="evidence" value="ECO:0007669"/>
    <property type="project" value="UniProtKB-KW"/>
</dbReference>
<evidence type="ECO:0000256" key="4">
    <source>
        <dbReference type="ARBA" id="ARBA00022771"/>
    </source>
</evidence>
<dbReference type="PANTHER" id="PTHR24388:SF54">
    <property type="entry name" value="PROTEIN ESCARGOT"/>
    <property type="match status" value="1"/>
</dbReference>
<dbReference type="PROSITE" id="PS00028">
    <property type="entry name" value="ZINC_FINGER_C2H2_1"/>
    <property type="match status" value="2"/>
</dbReference>
<feature type="compositionally biased region" description="Basic and acidic residues" evidence="8">
    <location>
        <begin position="329"/>
        <end position="341"/>
    </location>
</feature>
<keyword evidence="6" id="KW-0539">Nucleus</keyword>
<name>A0A2I4D8I3_AUSLI</name>
<evidence type="ECO:0000256" key="7">
    <source>
        <dbReference type="PROSITE-ProRule" id="PRU00042"/>
    </source>
</evidence>
<sequence>MHVEAGHNNNNNSNTTEEISKDLRCPLCLYHTNHTSSMIDHIVLHREERMAPLEVSRSKLSRHLEGLVFRCHKCTFTCSSDHALQLHLQKHDEIKPYQCQLCYFDSSRRSQLEEHLRLEHKVIRNFELMGRVNLDQLEMIQEQESSTEEEEEGEMMEMAVDGQATLEEDEEEEEEEEEEELDNEDEGMEIIENLEDDQEEMDGKDTEDDIKEEEREMEEEEEEELGEEDEEGEEEEEEEEEELKEMVAEKPAQQEVLPSPSSSGSGPSSTEKRLPCEFCGRCFTNSLEWERHVLRHGMVVNNNRLDTNSSSAIEASASSSTGSSVFADSKLDLASDGKEEESPADLSLTSQSQYAEDKEMLYTKKDQQSG</sequence>
<keyword evidence="5" id="KW-0862">Zinc</keyword>
<dbReference type="GeneID" id="106535938"/>
<feature type="compositionally biased region" description="Low complexity" evidence="8">
    <location>
        <begin position="258"/>
        <end position="269"/>
    </location>
</feature>
<keyword evidence="4 7" id="KW-0863">Zinc-finger</keyword>
<dbReference type="GO" id="GO:0005634">
    <property type="term" value="C:nucleus"/>
    <property type="evidence" value="ECO:0007669"/>
    <property type="project" value="UniProtKB-SubCell"/>
</dbReference>
<gene>
    <name evidence="11" type="primary">LOC106535938</name>
</gene>
<dbReference type="AlphaFoldDB" id="A0A2I4D8I3"/>
<keyword evidence="10" id="KW-1185">Reference proteome</keyword>
<dbReference type="InterPro" id="IPR013087">
    <property type="entry name" value="Znf_C2H2_type"/>
</dbReference>
<keyword evidence="2" id="KW-0479">Metal-binding</keyword>
<evidence type="ECO:0000259" key="9">
    <source>
        <dbReference type="PROSITE" id="PS50157"/>
    </source>
</evidence>
<organism evidence="10 11">
    <name type="scientific">Austrofundulus limnaeus</name>
    <name type="common">Annual killifish</name>
    <dbReference type="NCBI Taxonomy" id="52670"/>
    <lineage>
        <taxon>Eukaryota</taxon>
        <taxon>Metazoa</taxon>
        <taxon>Chordata</taxon>
        <taxon>Craniata</taxon>
        <taxon>Vertebrata</taxon>
        <taxon>Euteleostomi</taxon>
        <taxon>Actinopterygii</taxon>
        <taxon>Neopterygii</taxon>
        <taxon>Teleostei</taxon>
        <taxon>Neoteleostei</taxon>
        <taxon>Acanthomorphata</taxon>
        <taxon>Ovalentaria</taxon>
        <taxon>Atherinomorphae</taxon>
        <taxon>Cyprinodontiformes</taxon>
        <taxon>Rivulidae</taxon>
        <taxon>Austrofundulus</taxon>
    </lineage>
</organism>
<dbReference type="Gene3D" id="3.30.160.60">
    <property type="entry name" value="Classic Zinc Finger"/>
    <property type="match status" value="1"/>
</dbReference>
<comment type="subcellular location">
    <subcellularLocation>
        <location evidence="1">Nucleus</location>
    </subcellularLocation>
</comment>
<evidence type="ECO:0000313" key="11">
    <source>
        <dbReference type="RefSeq" id="XP_013888546.1"/>
    </source>
</evidence>
<dbReference type="RefSeq" id="XP_013888546.1">
    <property type="nucleotide sequence ID" value="XM_014033092.1"/>
</dbReference>
<dbReference type="KEGG" id="alim:106535938"/>
<dbReference type="InParanoid" id="A0A2I4D8I3"/>
<evidence type="ECO:0000256" key="8">
    <source>
        <dbReference type="SAM" id="MobiDB-lite"/>
    </source>
</evidence>
<feature type="domain" description="C2H2-type" evidence="9">
    <location>
        <begin position="69"/>
        <end position="96"/>
    </location>
</feature>
<evidence type="ECO:0000256" key="2">
    <source>
        <dbReference type="ARBA" id="ARBA00022723"/>
    </source>
</evidence>
<feature type="compositionally biased region" description="Acidic residues" evidence="8">
    <location>
        <begin position="166"/>
        <end position="243"/>
    </location>
</feature>
<feature type="compositionally biased region" description="Low complexity" evidence="8">
    <location>
        <begin position="309"/>
        <end position="328"/>
    </location>
</feature>
<accession>A0A2I4D8I3</accession>
<evidence type="ECO:0000313" key="10">
    <source>
        <dbReference type="Proteomes" id="UP000192220"/>
    </source>
</evidence>
<evidence type="ECO:0000256" key="6">
    <source>
        <dbReference type="ARBA" id="ARBA00023242"/>
    </source>
</evidence>
<dbReference type="SMART" id="SM00355">
    <property type="entry name" value="ZnF_C2H2"/>
    <property type="match status" value="4"/>
</dbReference>
<dbReference type="SUPFAM" id="SSF57667">
    <property type="entry name" value="beta-beta-alpha zinc fingers"/>
    <property type="match status" value="1"/>
</dbReference>
<dbReference type="STRING" id="52670.A0A2I4D8I3"/>
<dbReference type="Proteomes" id="UP000192220">
    <property type="component" value="Unplaced"/>
</dbReference>
<dbReference type="GO" id="GO:0000981">
    <property type="term" value="F:DNA-binding transcription factor activity, RNA polymerase II-specific"/>
    <property type="evidence" value="ECO:0007669"/>
    <property type="project" value="TreeGrafter"/>
</dbReference>
<dbReference type="InterPro" id="IPR036236">
    <property type="entry name" value="Znf_C2H2_sf"/>
</dbReference>
<proteinExistence type="predicted"/>
<feature type="region of interest" description="Disordered" evidence="8">
    <location>
        <begin position="303"/>
        <end position="370"/>
    </location>
</feature>
<dbReference type="PANTHER" id="PTHR24388">
    <property type="entry name" value="ZINC FINGER PROTEIN"/>
    <property type="match status" value="1"/>
</dbReference>
<dbReference type="PROSITE" id="PS50157">
    <property type="entry name" value="ZINC_FINGER_C2H2_2"/>
    <property type="match status" value="1"/>
</dbReference>
<feature type="compositionally biased region" description="Basic and acidic residues" evidence="8">
    <location>
        <begin position="355"/>
        <end position="370"/>
    </location>
</feature>